<protein>
    <submittedName>
        <fullName evidence="1">Uncharacterized protein</fullName>
    </submittedName>
</protein>
<dbReference type="Proteomes" id="UP001497516">
    <property type="component" value="Chromosome 10"/>
</dbReference>
<accession>A0AAV2CZJ4</accession>
<reference evidence="1 2" key="1">
    <citation type="submission" date="2024-04" db="EMBL/GenBank/DDBJ databases">
        <authorList>
            <person name="Fracassetti M."/>
        </authorList>
    </citation>
    <scope>NUCLEOTIDE SEQUENCE [LARGE SCALE GENOMIC DNA]</scope>
</reference>
<keyword evidence="2" id="KW-1185">Reference proteome</keyword>
<evidence type="ECO:0000313" key="2">
    <source>
        <dbReference type="Proteomes" id="UP001497516"/>
    </source>
</evidence>
<dbReference type="EMBL" id="OZ034814">
    <property type="protein sequence ID" value="CAL1360976.1"/>
    <property type="molecule type" value="Genomic_DNA"/>
</dbReference>
<dbReference type="AlphaFoldDB" id="A0AAV2CZJ4"/>
<sequence length="71" mass="8100">MASGVSRRTRCYTCKFPLEFLRLLTSILETYALLDPCDIYYYLVLGQSPDLVGNKEYSTNFSLKVSYGSID</sequence>
<proteinExistence type="predicted"/>
<organism evidence="1 2">
    <name type="scientific">Linum trigynum</name>
    <dbReference type="NCBI Taxonomy" id="586398"/>
    <lineage>
        <taxon>Eukaryota</taxon>
        <taxon>Viridiplantae</taxon>
        <taxon>Streptophyta</taxon>
        <taxon>Embryophyta</taxon>
        <taxon>Tracheophyta</taxon>
        <taxon>Spermatophyta</taxon>
        <taxon>Magnoliopsida</taxon>
        <taxon>eudicotyledons</taxon>
        <taxon>Gunneridae</taxon>
        <taxon>Pentapetalae</taxon>
        <taxon>rosids</taxon>
        <taxon>fabids</taxon>
        <taxon>Malpighiales</taxon>
        <taxon>Linaceae</taxon>
        <taxon>Linum</taxon>
    </lineage>
</organism>
<name>A0AAV2CZJ4_9ROSI</name>
<gene>
    <name evidence="1" type="ORF">LTRI10_LOCUS8376</name>
</gene>
<evidence type="ECO:0000313" key="1">
    <source>
        <dbReference type="EMBL" id="CAL1360976.1"/>
    </source>
</evidence>